<name>A0A5A7QV53_STRAF</name>
<feature type="non-terminal residue" evidence="1">
    <location>
        <position position="1"/>
    </location>
</feature>
<gene>
    <name evidence="1" type="ORF">STAS_26462</name>
</gene>
<dbReference type="Proteomes" id="UP000325081">
    <property type="component" value="Unassembled WGS sequence"/>
</dbReference>
<proteinExistence type="predicted"/>
<accession>A0A5A7QV53</accession>
<comment type="caution">
    <text evidence="1">The sequence shown here is derived from an EMBL/GenBank/DDBJ whole genome shotgun (WGS) entry which is preliminary data.</text>
</comment>
<protein>
    <submittedName>
        <fullName evidence="1">Undecaprenyl-phosphate4-deoxy-4-formamido-L-arabinose transferase</fullName>
    </submittedName>
</protein>
<organism evidence="1 2">
    <name type="scientific">Striga asiatica</name>
    <name type="common">Asiatic witchweed</name>
    <name type="synonym">Buchnera asiatica</name>
    <dbReference type="NCBI Taxonomy" id="4170"/>
    <lineage>
        <taxon>Eukaryota</taxon>
        <taxon>Viridiplantae</taxon>
        <taxon>Streptophyta</taxon>
        <taxon>Embryophyta</taxon>
        <taxon>Tracheophyta</taxon>
        <taxon>Spermatophyta</taxon>
        <taxon>Magnoliopsida</taxon>
        <taxon>eudicotyledons</taxon>
        <taxon>Gunneridae</taxon>
        <taxon>Pentapetalae</taxon>
        <taxon>asterids</taxon>
        <taxon>lamiids</taxon>
        <taxon>Lamiales</taxon>
        <taxon>Orobanchaceae</taxon>
        <taxon>Buchnereae</taxon>
        <taxon>Striga</taxon>
    </lineage>
</organism>
<evidence type="ECO:0000313" key="2">
    <source>
        <dbReference type="Proteomes" id="UP000325081"/>
    </source>
</evidence>
<dbReference type="GO" id="GO:0016740">
    <property type="term" value="F:transferase activity"/>
    <property type="evidence" value="ECO:0007669"/>
    <property type="project" value="UniProtKB-KW"/>
</dbReference>
<keyword evidence="1" id="KW-0808">Transferase</keyword>
<dbReference type="EMBL" id="BKCP01008515">
    <property type="protein sequence ID" value="GER49233.1"/>
    <property type="molecule type" value="Genomic_DNA"/>
</dbReference>
<dbReference type="AlphaFoldDB" id="A0A5A7QV53"/>
<reference evidence="2" key="1">
    <citation type="journal article" date="2019" name="Curr. Biol.">
        <title>Genome Sequence of Striga asiatica Provides Insight into the Evolution of Plant Parasitism.</title>
        <authorList>
            <person name="Yoshida S."/>
            <person name="Kim S."/>
            <person name="Wafula E.K."/>
            <person name="Tanskanen J."/>
            <person name="Kim Y.M."/>
            <person name="Honaas L."/>
            <person name="Yang Z."/>
            <person name="Spallek T."/>
            <person name="Conn C.E."/>
            <person name="Ichihashi Y."/>
            <person name="Cheong K."/>
            <person name="Cui S."/>
            <person name="Der J.P."/>
            <person name="Gundlach H."/>
            <person name="Jiao Y."/>
            <person name="Hori C."/>
            <person name="Ishida J.K."/>
            <person name="Kasahara H."/>
            <person name="Kiba T."/>
            <person name="Kim M.S."/>
            <person name="Koo N."/>
            <person name="Laohavisit A."/>
            <person name="Lee Y.H."/>
            <person name="Lumba S."/>
            <person name="McCourt P."/>
            <person name="Mortimer J.C."/>
            <person name="Mutuku J.M."/>
            <person name="Nomura T."/>
            <person name="Sasaki-Sekimoto Y."/>
            <person name="Seto Y."/>
            <person name="Wang Y."/>
            <person name="Wakatake T."/>
            <person name="Sakakibara H."/>
            <person name="Demura T."/>
            <person name="Yamaguchi S."/>
            <person name="Yoneyama K."/>
            <person name="Manabe R.I."/>
            <person name="Nelson D.C."/>
            <person name="Schulman A.H."/>
            <person name="Timko M.P."/>
            <person name="dePamphilis C.W."/>
            <person name="Choi D."/>
            <person name="Shirasu K."/>
        </authorList>
    </citation>
    <scope>NUCLEOTIDE SEQUENCE [LARGE SCALE GENOMIC DNA]</scope>
    <source>
        <strain evidence="2">cv. UVA1</strain>
    </source>
</reference>
<sequence>SLSTSEARRQQWSFWRNSRIAHDSSSKQRIRTFRSRLPQFLPSAFAYSRHFFQRLPQHGREEHGDPEKIKRIIKEIAFTLIRNEFQQPRRSVNHSGYIALLVLFFQFISSLDEGKDSEDYSPARQGCPSALC</sequence>
<evidence type="ECO:0000313" key="1">
    <source>
        <dbReference type="EMBL" id="GER49233.1"/>
    </source>
</evidence>
<keyword evidence="2" id="KW-1185">Reference proteome</keyword>